<dbReference type="InterPro" id="IPR010667">
    <property type="entry name" value="Phage_T4_Gp19"/>
</dbReference>
<dbReference type="PANTHER" id="PTHR38009:SF1">
    <property type="entry name" value="CONSERVED HYPOTHETICAL PHAGE TAIL PROTEIN"/>
    <property type="match status" value="1"/>
</dbReference>
<comment type="caution">
    <text evidence="1">The sequence shown here is derived from an EMBL/GenBank/DDBJ whole genome shotgun (WGS) entry which is preliminary data.</text>
</comment>
<dbReference type="Pfam" id="PF06841">
    <property type="entry name" value="Phage_T4_gp19"/>
    <property type="match status" value="1"/>
</dbReference>
<reference evidence="1 2" key="1">
    <citation type="submission" date="2015-09" db="EMBL/GenBank/DDBJ databases">
        <title>Identification and resolution of microdiversity through metagenomic sequencing of parallel consortia.</title>
        <authorList>
            <person name="Nelson W.C."/>
            <person name="Romine M.F."/>
            <person name="Lindemann S.R."/>
        </authorList>
    </citation>
    <scope>NUCLEOTIDE SEQUENCE [LARGE SCALE GENOMIC DNA]</scope>
    <source>
        <strain evidence="1">HL-49</strain>
    </source>
</reference>
<dbReference type="AlphaFoldDB" id="A0A0P8AKC6"/>
<dbReference type="OrthoDB" id="9799891at2"/>
<organism evidence="1 2">
    <name type="scientific">Algoriphagus marincola HL-49</name>
    <dbReference type="NCBI Taxonomy" id="1305737"/>
    <lineage>
        <taxon>Bacteria</taxon>
        <taxon>Pseudomonadati</taxon>
        <taxon>Bacteroidota</taxon>
        <taxon>Cytophagia</taxon>
        <taxon>Cytophagales</taxon>
        <taxon>Cyclobacteriaceae</taxon>
        <taxon>Algoriphagus</taxon>
    </lineage>
</organism>
<accession>A0A0P8AKC6</accession>
<protein>
    <submittedName>
        <fullName evidence="1">Bacteriophage tail region protein</fullName>
    </submittedName>
</protein>
<dbReference type="eggNOG" id="ENOG5032T2H">
    <property type="taxonomic scope" value="Bacteria"/>
</dbReference>
<name>A0A0P8AKC6_9BACT</name>
<proteinExistence type="predicted"/>
<evidence type="ECO:0000313" key="1">
    <source>
        <dbReference type="EMBL" id="KPQ16037.1"/>
    </source>
</evidence>
<dbReference type="InterPro" id="IPR011747">
    <property type="entry name" value="CHP02241"/>
</dbReference>
<dbReference type="GO" id="GO:0005198">
    <property type="term" value="F:structural molecule activity"/>
    <property type="evidence" value="ECO:0007669"/>
    <property type="project" value="InterPro"/>
</dbReference>
<dbReference type="PATRIC" id="fig|1305737.6.peg.3142"/>
<dbReference type="EMBL" id="LJXT01000044">
    <property type="protein sequence ID" value="KPQ16037.1"/>
    <property type="molecule type" value="Genomic_DNA"/>
</dbReference>
<sequence>MALFYPPTGFHFLVRFEGLLLKYPGIPDVGFQEVGGLSVEIGVEEYAEGGENRFKHRMPNPVSYTNLTMKRGMLVGSQLMKWFKDSVEAFQFEAQDITVILLNEQHLPLQAWNFINAWPVKWSIEGLNAMENTLMIESIEFAYQYYRRIDPSDLLSI</sequence>
<evidence type="ECO:0000313" key="2">
    <source>
        <dbReference type="Proteomes" id="UP000050421"/>
    </source>
</evidence>
<dbReference type="STRING" id="1305737.GCA_000526355_02676"/>
<dbReference type="Proteomes" id="UP000050421">
    <property type="component" value="Unassembled WGS sequence"/>
</dbReference>
<dbReference type="NCBIfam" id="TIGR02241">
    <property type="entry name" value="conserved hypothetical phage tail region protein"/>
    <property type="match status" value="1"/>
</dbReference>
<dbReference type="PANTHER" id="PTHR38009">
    <property type="entry name" value="CONSERVED HYPOTHETICAL PHAGE TAIL PROTEIN"/>
    <property type="match status" value="1"/>
</dbReference>
<gene>
    <name evidence="1" type="ORF">HLUCCX10_08435</name>
</gene>